<evidence type="ECO:0000313" key="2">
    <source>
        <dbReference type="EMBL" id="TGZ76733.1"/>
    </source>
</evidence>
<feature type="signal peptide" evidence="1">
    <location>
        <begin position="1"/>
        <end position="25"/>
    </location>
</feature>
<feature type="chain" id="PRO_5020204423" description="Secreted protein" evidence="1">
    <location>
        <begin position="26"/>
        <end position="110"/>
    </location>
</feature>
<protein>
    <recommendedName>
        <fullName evidence="4">Secreted protein</fullName>
    </recommendedName>
</protein>
<organism evidence="2 3">
    <name type="scientific">Ascodesmis nigricans</name>
    <dbReference type="NCBI Taxonomy" id="341454"/>
    <lineage>
        <taxon>Eukaryota</taxon>
        <taxon>Fungi</taxon>
        <taxon>Dikarya</taxon>
        <taxon>Ascomycota</taxon>
        <taxon>Pezizomycotina</taxon>
        <taxon>Pezizomycetes</taxon>
        <taxon>Pezizales</taxon>
        <taxon>Ascodesmidaceae</taxon>
        <taxon>Ascodesmis</taxon>
    </lineage>
</organism>
<evidence type="ECO:0008006" key="4">
    <source>
        <dbReference type="Google" id="ProtNLM"/>
    </source>
</evidence>
<dbReference type="EMBL" id="ML220168">
    <property type="protein sequence ID" value="TGZ76733.1"/>
    <property type="molecule type" value="Genomic_DNA"/>
</dbReference>
<sequence>MWSMRCRVGSCCVVVVVLLCCGGWLEDVGCRLGWTRRNSGENAARKRESERLCDPQAVRGKCSLDGSMEEGRRRRSNGWLVQYGAATDQNRGHRLPSEVPISIMLAWARC</sequence>
<dbReference type="AlphaFoldDB" id="A0A4S2MIU8"/>
<keyword evidence="1" id="KW-0732">Signal</keyword>
<accession>A0A4S2MIU8</accession>
<dbReference type="InParanoid" id="A0A4S2MIU8"/>
<evidence type="ECO:0000313" key="3">
    <source>
        <dbReference type="Proteomes" id="UP000298138"/>
    </source>
</evidence>
<name>A0A4S2MIU8_9PEZI</name>
<dbReference type="Proteomes" id="UP000298138">
    <property type="component" value="Unassembled WGS sequence"/>
</dbReference>
<reference evidence="2 3" key="1">
    <citation type="submission" date="2019-04" db="EMBL/GenBank/DDBJ databases">
        <title>Comparative genomics and transcriptomics to analyze fruiting body development in filamentous ascomycetes.</title>
        <authorList>
            <consortium name="DOE Joint Genome Institute"/>
            <person name="Lutkenhaus R."/>
            <person name="Traeger S."/>
            <person name="Breuer J."/>
            <person name="Kuo A."/>
            <person name="Lipzen A."/>
            <person name="Pangilinan J."/>
            <person name="Dilworth D."/>
            <person name="Sandor L."/>
            <person name="Poggeler S."/>
            <person name="Barry K."/>
            <person name="Grigoriev I.V."/>
            <person name="Nowrousian M."/>
        </authorList>
    </citation>
    <scope>NUCLEOTIDE SEQUENCE [LARGE SCALE GENOMIC DNA]</scope>
    <source>
        <strain evidence="2 3">CBS 389.68</strain>
    </source>
</reference>
<keyword evidence="3" id="KW-1185">Reference proteome</keyword>
<evidence type="ECO:0000256" key="1">
    <source>
        <dbReference type="SAM" id="SignalP"/>
    </source>
</evidence>
<proteinExistence type="predicted"/>
<gene>
    <name evidence="2" type="ORF">EX30DRAFT_230240</name>
</gene>